<dbReference type="eggNOG" id="COG1902">
    <property type="taxonomic scope" value="Bacteria"/>
</dbReference>
<keyword evidence="6" id="KW-1185">Reference proteome</keyword>
<dbReference type="InterPro" id="IPR051799">
    <property type="entry name" value="NADH_flavin_oxidoreductase"/>
</dbReference>
<dbReference type="PANTHER" id="PTHR43656">
    <property type="entry name" value="BINDING OXIDOREDUCTASE, PUTATIVE (AFU_ORTHOLOGUE AFUA_2G08260)-RELATED"/>
    <property type="match status" value="1"/>
</dbReference>
<evidence type="ECO:0000313" key="5">
    <source>
        <dbReference type="EMBL" id="EGD49435.1"/>
    </source>
</evidence>
<dbReference type="Proteomes" id="UP000003860">
    <property type="component" value="Unassembled WGS sequence"/>
</dbReference>
<dbReference type="EMBL" id="ACXX02000001">
    <property type="protein sequence ID" value="EGD49435.1"/>
    <property type="molecule type" value="Genomic_DNA"/>
</dbReference>
<name>F1T7I7_9FIRM</name>
<dbReference type="RefSeq" id="WP_004616118.1">
    <property type="nucleotide sequence ID" value="NZ_ACXX02000001.1"/>
</dbReference>
<accession>F1T7I7</accession>
<organism evidence="5 6">
    <name type="scientific">Ruminiclostridium papyrosolvens DSM 2782</name>
    <dbReference type="NCBI Taxonomy" id="588581"/>
    <lineage>
        <taxon>Bacteria</taxon>
        <taxon>Bacillati</taxon>
        <taxon>Bacillota</taxon>
        <taxon>Clostridia</taxon>
        <taxon>Eubacteriales</taxon>
        <taxon>Oscillospiraceae</taxon>
        <taxon>Ruminiclostridium</taxon>
    </lineage>
</organism>
<keyword evidence="1" id="KW-0285">Flavoprotein</keyword>
<dbReference type="OrthoDB" id="9772736at2"/>
<sequence>MELLHKPVNVGNLKLSNRLVMPPMATAKSEEDGKVSRDIIDYYDEKSKGGHIGLVIIEHSYITREGKASANQLSIADDSVIENLKKLSEVIHKNGSKAIMQINHAGSVASAEVTGKSPVGPSAVPHPRSPKVVPKELTKEEINGIISSFANAAKRVKDAGFDGVEIHSAHGYLLSQFLSPISNKRSDEYGGNVLNRIKIHLQVIDAVKKAVGEDFTVFLRLGAADYMEGGTTIEDSSIAAREFQKAGVAALDISGGFCGYSKPDAKEQGYFWPLTKAIKEQVSIPVILTGGITEPEVAEQLLTDGKADLIGVGRIILNDSDWAARAMGI</sequence>
<comment type="caution">
    <text evidence="5">The sequence shown here is derived from an EMBL/GenBank/DDBJ whole genome shotgun (WGS) entry which is preliminary data.</text>
</comment>
<dbReference type="STRING" id="588581.Cpap_3869"/>
<evidence type="ECO:0000256" key="2">
    <source>
        <dbReference type="ARBA" id="ARBA00023002"/>
    </source>
</evidence>
<dbReference type="PANTHER" id="PTHR43656:SF2">
    <property type="entry name" value="BINDING OXIDOREDUCTASE, PUTATIVE (AFU_ORTHOLOGUE AFUA_2G08260)-RELATED"/>
    <property type="match status" value="1"/>
</dbReference>
<evidence type="ECO:0000256" key="3">
    <source>
        <dbReference type="SAM" id="MobiDB-lite"/>
    </source>
</evidence>
<reference evidence="5" key="2">
    <citation type="submission" date="2011-01" db="EMBL/GenBank/DDBJ databases">
        <title>The Non-contiguous Finished genome of Clostridium papyrosolvens.</title>
        <authorList>
            <person name="Lucas S."/>
            <person name="Copeland A."/>
            <person name="Lapidus A."/>
            <person name="Cheng J.-F."/>
            <person name="Goodwin L."/>
            <person name="Pitluck S."/>
            <person name="Misra M."/>
            <person name="Chertkov O."/>
            <person name="Detter J.C."/>
            <person name="Han C."/>
            <person name="Tapia R."/>
            <person name="Land M."/>
            <person name="Hauser L."/>
            <person name="Kyrpides N."/>
            <person name="Ivanova N."/>
            <person name="Pagani I."/>
            <person name="Mouttaki H."/>
            <person name="He Z."/>
            <person name="Zhou J."/>
            <person name="Hemme C.L."/>
            <person name="Woyke T."/>
        </authorList>
    </citation>
    <scope>NUCLEOTIDE SEQUENCE [LARGE SCALE GENOMIC DNA]</scope>
    <source>
        <strain evidence="5">DSM 2782</strain>
    </source>
</reference>
<evidence type="ECO:0000256" key="1">
    <source>
        <dbReference type="ARBA" id="ARBA00022630"/>
    </source>
</evidence>
<keyword evidence="2" id="KW-0560">Oxidoreductase</keyword>
<evidence type="ECO:0000313" key="6">
    <source>
        <dbReference type="Proteomes" id="UP000003860"/>
    </source>
</evidence>
<dbReference type="GO" id="GO:0016491">
    <property type="term" value="F:oxidoreductase activity"/>
    <property type="evidence" value="ECO:0007669"/>
    <property type="project" value="UniProtKB-KW"/>
</dbReference>
<dbReference type="CDD" id="cd02803">
    <property type="entry name" value="OYE_like_FMN_family"/>
    <property type="match status" value="1"/>
</dbReference>
<feature type="domain" description="NADH:flavin oxidoreductase/NADH oxidase N-terminal" evidence="4">
    <location>
        <begin position="4"/>
        <end position="326"/>
    </location>
</feature>
<dbReference type="GO" id="GO:0010181">
    <property type="term" value="F:FMN binding"/>
    <property type="evidence" value="ECO:0007669"/>
    <property type="project" value="InterPro"/>
</dbReference>
<protein>
    <submittedName>
        <fullName evidence="5">NADH:flavin oxidoreductase/NADH oxidase</fullName>
    </submittedName>
</protein>
<proteinExistence type="predicted"/>
<dbReference type="SUPFAM" id="SSF51395">
    <property type="entry name" value="FMN-linked oxidoreductases"/>
    <property type="match status" value="1"/>
</dbReference>
<dbReference type="Pfam" id="PF00724">
    <property type="entry name" value="Oxidored_FMN"/>
    <property type="match status" value="1"/>
</dbReference>
<dbReference type="Gene3D" id="3.20.20.70">
    <property type="entry name" value="Aldolase class I"/>
    <property type="match status" value="1"/>
</dbReference>
<feature type="region of interest" description="Disordered" evidence="3">
    <location>
        <begin position="111"/>
        <end position="131"/>
    </location>
</feature>
<dbReference type="AlphaFoldDB" id="F1T7I7"/>
<evidence type="ECO:0000259" key="4">
    <source>
        <dbReference type="Pfam" id="PF00724"/>
    </source>
</evidence>
<dbReference type="InterPro" id="IPR013785">
    <property type="entry name" value="Aldolase_TIM"/>
</dbReference>
<reference evidence="5" key="1">
    <citation type="submission" date="2009-07" db="EMBL/GenBank/DDBJ databases">
        <authorList>
            <consortium name="US DOE Joint Genome Institute (JGI-PGF)"/>
            <person name="Lucas S."/>
            <person name="Copeland A."/>
            <person name="Lapidus A."/>
            <person name="Glavina del Rio T."/>
            <person name="Tice H."/>
            <person name="Bruce D."/>
            <person name="Goodwin L."/>
            <person name="Pitluck S."/>
            <person name="Larimer F."/>
            <person name="Land M.L."/>
            <person name="Mouttaki H."/>
            <person name="He Z."/>
            <person name="Zhou J."/>
            <person name="Hemme C.L."/>
        </authorList>
    </citation>
    <scope>NUCLEOTIDE SEQUENCE [LARGE SCALE GENOMIC DNA]</scope>
    <source>
        <strain evidence="5">DSM 2782</strain>
    </source>
</reference>
<dbReference type="InterPro" id="IPR001155">
    <property type="entry name" value="OxRdtase_FMN_N"/>
</dbReference>
<gene>
    <name evidence="5" type="ORF">Cpap_3869</name>
</gene>